<evidence type="ECO:0000313" key="2">
    <source>
        <dbReference type="EMBL" id="KAK3035589.1"/>
    </source>
</evidence>
<sequence>MAPVIPATQRTEKESTKSDSSGSLVGAALNRREEPDVEVVFLHFNVDHLTVSLDRGDRDFLRVPKDPDSPKAALRVNNAGARQTKEMRVRGFIFLDSKGVVSVGVMASAKIAVRDLHFMINRFFFFRIIGRIPEFSISRVVLEEEMADRAPLSNEYRLLLGPPNRPNATEQERMLTYVSNVAGGACVEIIALFQFRFEEVDQEFYYRGSGTAVGSGHYILTRKENVITDSNGDTHVRVNTNCVPAERRATVAWVDDIYELACLRLDDGLLPLPSVDFFLEDVKQGMDVVSLSALRGNRNTLKPGIICHPLRQDDAYNFEVIQHSIQLGYGASGAGLLTGEGSLCGLHYGHDHNQIMLAIPVPQLMKFFIDAVSEDVIGSPNLDRSLTFEELID</sequence>
<accession>A0AA88WY27</accession>
<name>A0AA88WY27_9ASTE</name>
<protein>
    <submittedName>
        <fullName evidence="2">Uncharacterized protein</fullName>
    </submittedName>
</protein>
<reference evidence="2" key="1">
    <citation type="submission" date="2022-12" db="EMBL/GenBank/DDBJ databases">
        <title>Draft genome assemblies for two species of Escallonia (Escalloniales).</title>
        <authorList>
            <person name="Chanderbali A."/>
            <person name="Dervinis C."/>
            <person name="Anghel I."/>
            <person name="Soltis D."/>
            <person name="Soltis P."/>
            <person name="Zapata F."/>
        </authorList>
    </citation>
    <scope>NUCLEOTIDE SEQUENCE</scope>
    <source>
        <strain evidence="2">UCBG64.0493</strain>
        <tissue evidence="2">Leaf</tissue>
    </source>
</reference>
<keyword evidence="3" id="KW-1185">Reference proteome</keyword>
<gene>
    <name evidence="2" type="ORF">RJ639_034794</name>
</gene>
<dbReference type="InterPro" id="IPR009003">
    <property type="entry name" value="Peptidase_S1_PA"/>
</dbReference>
<dbReference type="SUPFAM" id="SSF50494">
    <property type="entry name" value="Trypsin-like serine proteases"/>
    <property type="match status" value="1"/>
</dbReference>
<feature type="region of interest" description="Disordered" evidence="1">
    <location>
        <begin position="1"/>
        <end position="25"/>
    </location>
</feature>
<dbReference type="Proteomes" id="UP001188597">
    <property type="component" value="Unassembled WGS sequence"/>
</dbReference>
<comment type="caution">
    <text evidence="2">The sequence shown here is derived from an EMBL/GenBank/DDBJ whole genome shotgun (WGS) entry which is preliminary data.</text>
</comment>
<dbReference type="EMBL" id="JAVXUP010000171">
    <property type="protein sequence ID" value="KAK3035589.1"/>
    <property type="molecule type" value="Genomic_DNA"/>
</dbReference>
<dbReference type="AlphaFoldDB" id="A0AA88WY27"/>
<dbReference type="Pfam" id="PF13365">
    <property type="entry name" value="Trypsin_2"/>
    <property type="match status" value="1"/>
</dbReference>
<proteinExistence type="predicted"/>
<evidence type="ECO:0000256" key="1">
    <source>
        <dbReference type="SAM" id="MobiDB-lite"/>
    </source>
</evidence>
<evidence type="ECO:0000313" key="3">
    <source>
        <dbReference type="Proteomes" id="UP001188597"/>
    </source>
</evidence>
<dbReference type="Gene3D" id="2.40.10.120">
    <property type="match status" value="1"/>
</dbReference>
<organism evidence="2 3">
    <name type="scientific">Escallonia herrerae</name>
    <dbReference type="NCBI Taxonomy" id="1293975"/>
    <lineage>
        <taxon>Eukaryota</taxon>
        <taxon>Viridiplantae</taxon>
        <taxon>Streptophyta</taxon>
        <taxon>Embryophyta</taxon>
        <taxon>Tracheophyta</taxon>
        <taxon>Spermatophyta</taxon>
        <taxon>Magnoliopsida</taxon>
        <taxon>eudicotyledons</taxon>
        <taxon>Gunneridae</taxon>
        <taxon>Pentapetalae</taxon>
        <taxon>asterids</taxon>
        <taxon>campanulids</taxon>
        <taxon>Escalloniales</taxon>
        <taxon>Escalloniaceae</taxon>
        <taxon>Escallonia</taxon>
    </lineage>
</organism>